<name>A0A2N8HBX4_9BACT</name>
<proteinExistence type="predicted"/>
<evidence type="ECO:0000313" key="2">
    <source>
        <dbReference type="Proteomes" id="UP000236000"/>
    </source>
</evidence>
<sequence length="95" mass="11033">MIEGLFTRIDRLVAIMEGKYCPETSGETWLRAEDLLKLPQFRHRKSRVWLYKLAKTAPEIMKKDCLPHQKRGATLWCAERISKAIKENTATTLSN</sequence>
<dbReference type="AlphaFoldDB" id="A0A2N8HBX4"/>
<comment type="caution">
    <text evidence="1">The sequence shown here is derived from an EMBL/GenBank/DDBJ whole genome shotgun (WGS) entry which is preliminary data.</text>
</comment>
<protein>
    <submittedName>
        <fullName evidence="1">Uncharacterized protein</fullName>
    </submittedName>
</protein>
<evidence type="ECO:0000313" key="1">
    <source>
        <dbReference type="EMBL" id="PNC17359.1"/>
    </source>
</evidence>
<dbReference type="EMBL" id="PJKA01000013">
    <property type="protein sequence ID" value="PNC17359.1"/>
    <property type="molecule type" value="Genomic_DNA"/>
</dbReference>
<reference evidence="1 2" key="1">
    <citation type="journal article" date="2017" name="BMC Genomics">
        <title>Genome sequencing of 39 Akkermansia muciniphila isolates reveals its population structure, genomic and functional diverisity, and global distribution in mammalian gut microbiotas.</title>
        <authorList>
            <person name="Guo X."/>
            <person name="Li S."/>
            <person name="Zhang J."/>
            <person name="Wu F."/>
            <person name="Li X."/>
            <person name="Wu D."/>
            <person name="Zhang M."/>
            <person name="Ou Z."/>
            <person name="Jie Z."/>
            <person name="Yan Q."/>
            <person name="Li P."/>
            <person name="Yi J."/>
            <person name="Peng Y."/>
        </authorList>
    </citation>
    <scope>NUCLEOTIDE SEQUENCE [LARGE SCALE GENOMIC DNA]</scope>
    <source>
        <strain evidence="1 2">GP24</strain>
    </source>
</reference>
<accession>A0A2N8HBX4</accession>
<organism evidence="1 2">
    <name type="scientific">Akkermansia muciniphila</name>
    <dbReference type="NCBI Taxonomy" id="239935"/>
    <lineage>
        <taxon>Bacteria</taxon>
        <taxon>Pseudomonadati</taxon>
        <taxon>Verrucomicrobiota</taxon>
        <taxon>Verrucomicrobiia</taxon>
        <taxon>Verrucomicrobiales</taxon>
        <taxon>Akkermansiaceae</taxon>
        <taxon>Akkermansia</taxon>
    </lineage>
</organism>
<dbReference type="Proteomes" id="UP000236000">
    <property type="component" value="Unassembled WGS sequence"/>
</dbReference>
<gene>
    <name evidence="1" type="ORF">CXU22_12165</name>
</gene>